<evidence type="ECO:0000259" key="4">
    <source>
        <dbReference type="Pfam" id="PF00304"/>
    </source>
</evidence>
<protein>
    <submittedName>
        <fullName evidence="5">Defensin-like protein 2</fullName>
    </submittedName>
</protein>
<dbReference type="InterPro" id="IPR036574">
    <property type="entry name" value="Scorpion_toxin-like_sf"/>
</dbReference>
<dbReference type="PROSITE" id="PS00940">
    <property type="entry name" value="GAMMA_THIONIN"/>
    <property type="match status" value="1"/>
</dbReference>
<feature type="chain" id="PRO_5004594741" evidence="3">
    <location>
        <begin position="27"/>
        <end position="124"/>
    </location>
</feature>
<keyword evidence="3" id="KW-0732">Signal</keyword>
<organism evidence="5">
    <name type="scientific">Datisca glomerata</name>
    <name type="common">Durango root</name>
    <dbReference type="NCBI Taxonomy" id="34297"/>
    <lineage>
        <taxon>Eukaryota</taxon>
        <taxon>Viridiplantae</taxon>
        <taxon>Streptophyta</taxon>
        <taxon>Embryophyta</taxon>
        <taxon>Tracheophyta</taxon>
        <taxon>Spermatophyta</taxon>
        <taxon>Magnoliopsida</taxon>
        <taxon>eudicotyledons</taxon>
        <taxon>Gunneridae</taxon>
        <taxon>Pentapetalae</taxon>
        <taxon>rosids</taxon>
        <taxon>fabids</taxon>
        <taxon>Cucurbitales</taxon>
        <taxon>Datiscaceae</taxon>
        <taxon>Datisca</taxon>
    </lineage>
</organism>
<evidence type="ECO:0000313" key="5">
    <source>
        <dbReference type="EMBL" id="AGR88903.1"/>
    </source>
</evidence>
<evidence type="ECO:0000256" key="3">
    <source>
        <dbReference type="SAM" id="SignalP"/>
    </source>
</evidence>
<dbReference type="EMBL" id="JX912726">
    <property type="protein sequence ID" value="AGR88903.1"/>
    <property type="molecule type" value="mRNA"/>
</dbReference>
<dbReference type="SUPFAM" id="SSF57095">
    <property type="entry name" value="Scorpion toxin-like"/>
    <property type="match status" value="1"/>
</dbReference>
<dbReference type="GO" id="GO:0006952">
    <property type="term" value="P:defense response"/>
    <property type="evidence" value="ECO:0007669"/>
    <property type="project" value="InterPro"/>
</dbReference>
<feature type="signal peptide" evidence="3">
    <location>
        <begin position="1"/>
        <end position="26"/>
    </location>
</feature>
<evidence type="ECO:0000256" key="2">
    <source>
        <dbReference type="ARBA" id="ARBA00022577"/>
    </source>
</evidence>
<dbReference type="InterPro" id="IPR003614">
    <property type="entry name" value="Knottins"/>
</dbReference>
<dbReference type="InterPro" id="IPR008176">
    <property type="entry name" value="Defensin_plant"/>
</dbReference>
<keyword evidence="2" id="KW-0295">Fungicide</keyword>
<keyword evidence="1" id="KW-0929">Antimicrobial</keyword>
<accession>T1SBT6</accession>
<dbReference type="AlphaFoldDB" id="T1SBT6"/>
<proteinExistence type="evidence at transcript level"/>
<feature type="domain" description="Knottins-like" evidence="4">
    <location>
        <begin position="27"/>
        <end position="73"/>
    </location>
</feature>
<gene>
    <name evidence="5" type="primary">DEF2</name>
</gene>
<name>T1SBT6_DATGL</name>
<dbReference type="Gene3D" id="3.30.30.10">
    <property type="entry name" value="Knottin, scorpion toxin-like"/>
    <property type="match status" value="1"/>
</dbReference>
<dbReference type="Pfam" id="PF00304">
    <property type="entry name" value="Gamma-thionin"/>
    <property type="match status" value="1"/>
</dbReference>
<reference evidence="5" key="1">
    <citation type="journal article" date="2013" name="PLoS ONE">
        <title>Comparison of the Nodule vs. Root Transcriptome of the Actinorhizal Plant Datisca glomerata: Actinorhizal Nodules Contain a Specific Class of Defensins.</title>
        <authorList>
            <person name="Demina I.V."/>
            <person name="Persson T."/>
            <person name="Santos P."/>
            <person name="Plaszczyca M."/>
            <person name="Pawlowski K."/>
        </authorList>
    </citation>
    <scope>NUCLEOTIDE SEQUENCE</scope>
</reference>
<sequence>MANTPKDIPLFAIFITFLLLLNMASAICGRKSETFQGKCVTSIRCNHRCRKVENAAHGLCQRTGLTKECQCYFDECPTEASALGEGGYGSETTPTLQEAKTTVYQQNHNHETTTDTPVLEEIQV</sequence>
<evidence type="ECO:0000256" key="1">
    <source>
        <dbReference type="ARBA" id="ARBA00022529"/>
    </source>
</evidence>